<evidence type="ECO:0000259" key="2">
    <source>
        <dbReference type="Pfam" id="PF13439"/>
    </source>
</evidence>
<dbReference type="Pfam" id="PF13439">
    <property type="entry name" value="Glyco_transf_4"/>
    <property type="match status" value="1"/>
</dbReference>
<protein>
    <recommendedName>
        <fullName evidence="4">Glycosyltransferase subfamily 4-like N-terminal domain-containing protein</fullName>
    </recommendedName>
</protein>
<evidence type="ECO:0000313" key="3">
    <source>
        <dbReference type="EMBL" id="SUZ94324.1"/>
    </source>
</evidence>
<dbReference type="CDD" id="cd03801">
    <property type="entry name" value="GT4_PimA-like"/>
    <property type="match status" value="1"/>
</dbReference>
<name>A0A381RSX7_9ZZZZ</name>
<dbReference type="PANTHER" id="PTHR45947">
    <property type="entry name" value="SULFOQUINOVOSYL TRANSFERASE SQD2"/>
    <property type="match status" value="1"/>
</dbReference>
<evidence type="ECO:0008006" key="4">
    <source>
        <dbReference type="Google" id="ProtNLM"/>
    </source>
</evidence>
<dbReference type="AlphaFoldDB" id="A0A381RSX7"/>
<dbReference type="InterPro" id="IPR001296">
    <property type="entry name" value="Glyco_trans_1"/>
</dbReference>
<dbReference type="EMBL" id="UINC01002224">
    <property type="protein sequence ID" value="SUZ94324.1"/>
    <property type="molecule type" value="Genomic_DNA"/>
</dbReference>
<dbReference type="GO" id="GO:0016757">
    <property type="term" value="F:glycosyltransferase activity"/>
    <property type="evidence" value="ECO:0007669"/>
    <property type="project" value="InterPro"/>
</dbReference>
<dbReference type="InterPro" id="IPR028098">
    <property type="entry name" value="Glyco_trans_4-like_N"/>
</dbReference>
<dbReference type="InterPro" id="IPR050194">
    <property type="entry name" value="Glycosyltransferase_grp1"/>
</dbReference>
<dbReference type="Gene3D" id="3.40.50.2000">
    <property type="entry name" value="Glycogen Phosphorylase B"/>
    <property type="match status" value="2"/>
</dbReference>
<reference evidence="3" key="1">
    <citation type="submission" date="2018-05" db="EMBL/GenBank/DDBJ databases">
        <authorList>
            <person name="Lanie J.A."/>
            <person name="Ng W.-L."/>
            <person name="Kazmierczak K.M."/>
            <person name="Andrzejewski T.M."/>
            <person name="Davidsen T.M."/>
            <person name="Wayne K.J."/>
            <person name="Tettelin H."/>
            <person name="Glass J.I."/>
            <person name="Rusch D."/>
            <person name="Podicherti R."/>
            <person name="Tsui H.-C.T."/>
            <person name="Winkler M.E."/>
        </authorList>
    </citation>
    <scope>NUCLEOTIDE SEQUENCE</scope>
</reference>
<dbReference type="SUPFAM" id="SSF53756">
    <property type="entry name" value="UDP-Glycosyltransferase/glycogen phosphorylase"/>
    <property type="match status" value="1"/>
</dbReference>
<feature type="domain" description="Glycosyl transferase family 1" evidence="1">
    <location>
        <begin position="184"/>
        <end position="344"/>
    </location>
</feature>
<dbReference type="PANTHER" id="PTHR45947:SF3">
    <property type="entry name" value="SULFOQUINOVOSYL TRANSFERASE SQD2"/>
    <property type="match status" value="1"/>
</dbReference>
<accession>A0A381RSX7</accession>
<sequence length="368" mass="40762">VTPYFYPHYGGVESHVLGLALNLQQRGHTVDVLTSRYARMPERETVRGLPVRRVTQWLNLFNTPIAPGFAKDIATTEADVVHVHSPPPFTEFFAARGAQKAGKPLVITYHCDLELRGRLGSLMVRGYQRFLGNLPLQRAKHIISTTESYAATSRALWNRDIKVVPNAVDTEQFHPSNFGGHIRERLAPDNEPLALFVGRLVPHKGVGILIRALSRLQQGRLVVVGDGPYRDWLNQLVRSCGLQERVSFAGPVGDAWLPAYYAACDTVVLPSTSRLEAFGIVGLEGMASGKPLVLSDIPGVRDVITSEEGLLVEPLDPDALAAALQNIWDYPERARQMGVRGRERIEREFAWPRVAEKIEKVLEAAISA</sequence>
<organism evidence="3">
    <name type="scientific">marine metagenome</name>
    <dbReference type="NCBI Taxonomy" id="408172"/>
    <lineage>
        <taxon>unclassified sequences</taxon>
        <taxon>metagenomes</taxon>
        <taxon>ecological metagenomes</taxon>
    </lineage>
</organism>
<feature type="domain" description="Glycosyltransferase subfamily 4-like N-terminal" evidence="2">
    <location>
        <begin position="9"/>
        <end position="172"/>
    </location>
</feature>
<evidence type="ECO:0000259" key="1">
    <source>
        <dbReference type="Pfam" id="PF00534"/>
    </source>
</evidence>
<gene>
    <name evidence="3" type="ORF">METZ01_LOCUS47178</name>
</gene>
<feature type="non-terminal residue" evidence="3">
    <location>
        <position position="1"/>
    </location>
</feature>
<dbReference type="Pfam" id="PF00534">
    <property type="entry name" value="Glycos_transf_1"/>
    <property type="match status" value="1"/>
</dbReference>
<proteinExistence type="predicted"/>